<comment type="caution">
    <text evidence="1">The sequence shown here is derived from an EMBL/GenBank/DDBJ whole genome shotgun (WGS) entry which is preliminary data.</text>
</comment>
<gene>
    <name evidence="1" type="ORF">LCGC14_2601220</name>
</gene>
<proteinExistence type="predicted"/>
<name>A0A0F9A8X6_9ZZZZ</name>
<dbReference type="AlphaFoldDB" id="A0A0F9A8X6"/>
<reference evidence="1" key="1">
    <citation type="journal article" date="2015" name="Nature">
        <title>Complex archaea that bridge the gap between prokaryotes and eukaryotes.</title>
        <authorList>
            <person name="Spang A."/>
            <person name="Saw J.H."/>
            <person name="Jorgensen S.L."/>
            <person name="Zaremba-Niedzwiedzka K."/>
            <person name="Martijn J."/>
            <person name="Lind A.E."/>
            <person name="van Eijk R."/>
            <person name="Schleper C."/>
            <person name="Guy L."/>
            <person name="Ettema T.J."/>
        </authorList>
    </citation>
    <scope>NUCLEOTIDE SEQUENCE</scope>
</reference>
<accession>A0A0F9A8X6</accession>
<protein>
    <submittedName>
        <fullName evidence="1">Uncharacterized protein</fullName>
    </submittedName>
</protein>
<dbReference type="EMBL" id="LAZR01043924">
    <property type="protein sequence ID" value="KKL05920.1"/>
    <property type="molecule type" value="Genomic_DNA"/>
</dbReference>
<evidence type="ECO:0000313" key="1">
    <source>
        <dbReference type="EMBL" id="KKL05920.1"/>
    </source>
</evidence>
<sequence length="73" mass="8406">MVPEPGARIQLTMSAARRVQQRYVFLQAELYAVNQKIELNLNSDPGALSPEATDTYLRKQRDVILRKMIGFKR</sequence>
<organism evidence="1">
    <name type="scientific">marine sediment metagenome</name>
    <dbReference type="NCBI Taxonomy" id="412755"/>
    <lineage>
        <taxon>unclassified sequences</taxon>
        <taxon>metagenomes</taxon>
        <taxon>ecological metagenomes</taxon>
    </lineage>
</organism>